<organism evidence="3 4">
    <name type="scientific">Streblomastix strix</name>
    <dbReference type="NCBI Taxonomy" id="222440"/>
    <lineage>
        <taxon>Eukaryota</taxon>
        <taxon>Metamonada</taxon>
        <taxon>Preaxostyla</taxon>
        <taxon>Oxymonadida</taxon>
        <taxon>Streblomastigidae</taxon>
        <taxon>Streblomastix</taxon>
    </lineage>
</organism>
<feature type="compositionally biased region" description="Basic and acidic residues" evidence="1">
    <location>
        <begin position="27"/>
        <end position="37"/>
    </location>
</feature>
<comment type="caution">
    <text evidence="3">The sequence shown here is derived from an EMBL/GenBank/DDBJ whole genome shotgun (WGS) entry which is preliminary data.</text>
</comment>
<reference evidence="3 4" key="1">
    <citation type="submission" date="2019-03" db="EMBL/GenBank/DDBJ databases">
        <title>Single cell metagenomics reveals metabolic interactions within the superorganism composed of flagellate Streblomastix strix and complex community of Bacteroidetes bacteria on its surface.</title>
        <authorList>
            <person name="Treitli S.C."/>
            <person name="Kolisko M."/>
            <person name="Husnik F."/>
            <person name="Keeling P."/>
            <person name="Hampl V."/>
        </authorList>
    </citation>
    <scope>NUCLEOTIDE SEQUENCE [LARGE SCALE GENOMIC DNA]</scope>
    <source>
        <strain evidence="3">ST1C</strain>
    </source>
</reference>
<evidence type="ECO:0000313" key="4">
    <source>
        <dbReference type="Proteomes" id="UP000324800"/>
    </source>
</evidence>
<dbReference type="SMART" id="SM01335">
    <property type="entry name" value="PADR1"/>
    <property type="match status" value="1"/>
</dbReference>
<proteinExistence type="predicted"/>
<protein>
    <recommendedName>
        <fullName evidence="2">SAP domain-containing protein</fullName>
    </recommendedName>
</protein>
<dbReference type="PROSITE" id="PS50800">
    <property type="entry name" value="SAP"/>
    <property type="match status" value="1"/>
</dbReference>
<dbReference type="GO" id="GO:0008270">
    <property type="term" value="F:zinc ion binding"/>
    <property type="evidence" value="ECO:0007669"/>
    <property type="project" value="InterPro"/>
</dbReference>
<dbReference type="InterPro" id="IPR012982">
    <property type="entry name" value="PARP1-like_PADR1_Zn_ribbon"/>
</dbReference>
<dbReference type="OrthoDB" id="429950at2759"/>
<evidence type="ECO:0000313" key="3">
    <source>
        <dbReference type="EMBL" id="KAA6394296.1"/>
    </source>
</evidence>
<dbReference type="EMBL" id="SNRW01001982">
    <property type="protein sequence ID" value="KAA6394296.1"/>
    <property type="molecule type" value="Genomic_DNA"/>
</dbReference>
<dbReference type="InterPro" id="IPR003034">
    <property type="entry name" value="SAP_dom"/>
</dbReference>
<dbReference type="AlphaFoldDB" id="A0A5J4WHX1"/>
<feature type="compositionally biased region" description="Acidic residues" evidence="1">
    <location>
        <begin position="13"/>
        <end position="26"/>
    </location>
</feature>
<dbReference type="SUPFAM" id="SSF68906">
    <property type="entry name" value="SAP domain"/>
    <property type="match status" value="1"/>
</dbReference>
<accession>A0A5J4WHX1</accession>
<feature type="region of interest" description="Disordered" evidence="1">
    <location>
        <begin position="1"/>
        <end position="60"/>
    </location>
</feature>
<dbReference type="Gene3D" id="3.90.640.80">
    <property type="match status" value="1"/>
</dbReference>
<feature type="non-terminal residue" evidence="3">
    <location>
        <position position="1"/>
    </location>
</feature>
<feature type="domain" description="SAP" evidence="2">
    <location>
        <begin position="91"/>
        <end position="125"/>
    </location>
</feature>
<dbReference type="PROSITE" id="PS52007">
    <property type="entry name" value="PADR1"/>
    <property type="match status" value="1"/>
</dbReference>
<dbReference type="Pfam" id="PF02037">
    <property type="entry name" value="SAP"/>
    <property type="match status" value="1"/>
</dbReference>
<name>A0A5J4WHX1_9EUKA</name>
<feature type="compositionally biased region" description="Acidic residues" evidence="1">
    <location>
        <begin position="48"/>
        <end position="60"/>
    </location>
</feature>
<gene>
    <name evidence="3" type="ORF">EZS28_010182</name>
</gene>
<dbReference type="Pfam" id="PF08063">
    <property type="entry name" value="Zn_ribbon_PADR1"/>
    <property type="match status" value="1"/>
</dbReference>
<evidence type="ECO:0000256" key="1">
    <source>
        <dbReference type="SAM" id="MobiDB-lite"/>
    </source>
</evidence>
<evidence type="ECO:0000259" key="2">
    <source>
        <dbReference type="PROSITE" id="PS50800"/>
    </source>
</evidence>
<dbReference type="Proteomes" id="UP000324800">
    <property type="component" value="Unassembled WGS sequence"/>
</dbReference>
<sequence>APKNKKSRKQDSDSDEDNKDDSEDKSDDGSDFKEQEKPKRKPTKYIWNDEESNEDDEDDDAQLALSQKLITKQQIFDDRHQDEIEQKKEEIEGYNVDKLKKLCKKNDLIQSGNKSELIERVADAMVNGPPERCPKCHGGRLYFSEARAIYYCRGFYDEDVEAVVRCRYHAKKIERKAWKD</sequence>
<dbReference type="InterPro" id="IPR036361">
    <property type="entry name" value="SAP_dom_sf"/>
</dbReference>